<organism evidence="1 2">
    <name type="scientific">Pontibacter aydingkolensis</name>
    <dbReference type="NCBI Taxonomy" id="1911536"/>
    <lineage>
        <taxon>Bacteria</taxon>
        <taxon>Pseudomonadati</taxon>
        <taxon>Bacteroidota</taxon>
        <taxon>Cytophagia</taxon>
        <taxon>Cytophagales</taxon>
        <taxon>Hymenobacteraceae</taxon>
        <taxon>Pontibacter</taxon>
    </lineage>
</organism>
<comment type="caution">
    <text evidence="1">The sequence shown here is derived from an EMBL/GenBank/DDBJ whole genome shotgun (WGS) entry which is preliminary data.</text>
</comment>
<proteinExistence type="predicted"/>
<dbReference type="InterPro" id="IPR011989">
    <property type="entry name" value="ARM-like"/>
</dbReference>
<gene>
    <name evidence="1" type="ORF">K0O23_10765</name>
</gene>
<name>A0ABS7CUP0_9BACT</name>
<reference evidence="1 2" key="1">
    <citation type="journal article" date="2016" name="Int. J. Syst. Evol. Microbiol.">
        <title>Pontibacter aydingkolensis sp. nov., isolated from soil of a salt lake.</title>
        <authorList>
            <person name="Osman G."/>
            <person name="Zhang T."/>
            <person name="Lou K."/>
            <person name="Gao Y."/>
            <person name="Chang W."/>
            <person name="Lin Q."/>
            <person name="Yang H.M."/>
            <person name="Huo X.D."/>
            <person name="Wang N."/>
        </authorList>
    </citation>
    <scope>NUCLEOTIDE SEQUENCE [LARGE SCALE GENOMIC DNA]</scope>
    <source>
        <strain evidence="1 2">KACC 19255</strain>
    </source>
</reference>
<dbReference type="Gene3D" id="1.25.10.10">
    <property type="entry name" value="Leucine-rich Repeat Variant"/>
    <property type="match status" value="1"/>
</dbReference>
<evidence type="ECO:0000313" key="2">
    <source>
        <dbReference type="Proteomes" id="UP000813018"/>
    </source>
</evidence>
<evidence type="ECO:0000313" key="1">
    <source>
        <dbReference type="EMBL" id="MBW7467552.1"/>
    </source>
</evidence>
<accession>A0ABS7CUP0</accession>
<dbReference type="InterPro" id="IPR016024">
    <property type="entry name" value="ARM-type_fold"/>
</dbReference>
<dbReference type="SUPFAM" id="SSF48371">
    <property type="entry name" value="ARM repeat"/>
    <property type="match status" value="1"/>
</dbReference>
<sequence length="177" mass="20496">MSLETELANFWDWAGMTPETYNEERGLGEWEIEYPGWDNLYKAANEVITLLNKEFNHDLAQLLVYALAIDNESGTVLQSINNKLESKLRFVRKAIHSDQPQARWQMAELLGSTEVEDREKLLVSLINRDKDKYIVRRALLSLAKVNHTKAVEFSKGFLRDPDPFMQLVSKQIINQEV</sequence>
<keyword evidence="2" id="KW-1185">Reference proteome</keyword>
<protein>
    <submittedName>
        <fullName evidence="1">HEAT repeat domain-containing protein</fullName>
    </submittedName>
</protein>
<dbReference type="EMBL" id="JAHYXK010000007">
    <property type="protein sequence ID" value="MBW7467552.1"/>
    <property type="molecule type" value="Genomic_DNA"/>
</dbReference>
<dbReference type="RefSeq" id="WP_219877420.1">
    <property type="nucleotide sequence ID" value="NZ_JAHYXK010000007.1"/>
</dbReference>
<dbReference type="Proteomes" id="UP000813018">
    <property type="component" value="Unassembled WGS sequence"/>
</dbReference>